<feature type="domain" description="TonB-dependent receptor plug" evidence="12">
    <location>
        <begin position="132"/>
        <end position="236"/>
    </location>
</feature>
<keyword evidence="3 8" id="KW-1134">Transmembrane beta strand</keyword>
<dbReference type="InterPro" id="IPR010104">
    <property type="entry name" value="TonB_rcpt_bac"/>
</dbReference>
<comment type="caution">
    <text evidence="13">The sequence shown here is derived from an EMBL/GenBank/DDBJ whole genome shotgun (WGS) entry which is preliminary data.</text>
</comment>
<dbReference type="Gene3D" id="2.60.40.1120">
    <property type="entry name" value="Carboxypeptidase-like, regulatory domain"/>
    <property type="match status" value="1"/>
</dbReference>
<organism evidence="13 14">
    <name type="scientific">Alteromonas hispanica</name>
    <dbReference type="NCBI Taxonomy" id="315421"/>
    <lineage>
        <taxon>Bacteria</taxon>
        <taxon>Pseudomonadati</taxon>
        <taxon>Pseudomonadota</taxon>
        <taxon>Gammaproteobacteria</taxon>
        <taxon>Alteromonadales</taxon>
        <taxon>Alteromonadaceae</taxon>
        <taxon>Alteromonas/Salinimonas group</taxon>
        <taxon>Alteromonas</taxon>
    </lineage>
</organism>
<evidence type="ECO:0000259" key="12">
    <source>
        <dbReference type="Pfam" id="PF07715"/>
    </source>
</evidence>
<sequence length="900" mass="99821">MHTKKLSLLAMACTAAMQFVSPQALAEESSQLVGKVTNVNSSKLFAGAKIDIKELGISVYADKEGRFNIPRIAPGTYTVEIDYLGTQPSTQTIVVKDEITNVTLLVGTASDTLEELLVRGQRSGQANAINKQRMSDGITSVVSADAIGQFPDQNAAESLQRLPGLSIERDQGEGRFVGIRGIDPNLNNVTINGLNIPSPEGGVRSVALDVIPSELISSLTVSKSVTSDMDADTIGGNIEVKSVSAFDRAADSASFTAQLSQNELRDALSPKLAGSITHKINDKWGIAAALSYFDREFGSDNIETNGDDEIEQRHYSITRERLGGAVNIDFRPDFNNQYYLRTLYSRFSDDEFRQANVFVLDGDDSEVERESKDRFEEQSILSISAGAEHERDTWTISYQAGYSRSDEDEPDALYYVFTGADAGLDGDLEQRIPQLTIPASLNDFSNYELDQMSLERGNAKDTELSFRLDIAKRIEWLGSDGELKFGSKYRTREKIAVADIAIFDGGFDNFDNASFATSSPDYGLGDFGPGFNRGALRSNFNQSREQLELAELDSRIESQGDSFTNDEDIFAAYAMTRFDWDKLRVVAGLRYESTSYSTSGSQVSLTENEDTDSLDLTIDPVNASRDYDNLFPSVNLRYAFSEKLIARAAFTQTLSRPSFEDAAAFQIIEANVRTQDGEQVIEREASVGNPELQPYEADNFDLMLEYYPGDIGVLSAGIFHKRIDNFIVEANVAGSGAFEGFEEAFQPINGEEATLTGLELSWVKSFNNGLLFSANGTFSNSDAVTILDGERFETNLPNQSDTVGNVAVGYETDSLSLRLSMTYKSDNLEEIDDGMLRIEDDHQQIDFVAKYYINNDMQLYFNGINLGDEPLYHYFDERNRNAQFEEYGRTFEVGFIWRMQ</sequence>
<dbReference type="InterPro" id="IPR012910">
    <property type="entry name" value="Plug_dom"/>
</dbReference>
<comment type="similarity">
    <text evidence="8 9">Belongs to the TonB-dependent receptor family.</text>
</comment>
<dbReference type="GO" id="GO:0030246">
    <property type="term" value="F:carbohydrate binding"/>
    <property type="evidence" value="ECO:0007669"/>
    <property type="project" value="InterPro"/>
</dbReference>
<dbReference type="Pfam" id="PF07715">
    <property type="entry name" value="Plug"/>
    <property type="match status" value="1"/>
</dbReference>
<evidence type="ECO:0000256" key="9">
    <source>
        <dbReference type="RuleBase" id="RU003357"/>
    </source>
</evidence>
<keyword evidence="5 9" id="KW-0798">TonB box</keyword>
<evidence type="ECO:0000256" key="6">
    <source>
        <dbReference type="ARBA" id="ARBA00023136"/>
    </source>
</evidence>
<keyword evidence="2 8" id="KW-0813">Transport</keyword>
<feature type="domain" description="TonB-dependent receptor-like beta-barrel" evidence="11">
    <location>
        <begin position="339"/>
        <end position="866"/>
    </location>
</feature>
<keyword evidence="13" id="KW-0675">Receptor</keyword>
<dbReference type="GO" id="GO:0009279">
    <property type="term" value="C:cell outer membrane"/>
    <property type="evidence" value="ECO:0007669"/>
    <property type="project" value="UniProtKB-SubCell"/>
</dbReference>
<evidence type="ECO:0000256" key="8">
    <source>
        <dbReference type="PROSITE-ProRule" id="PRU01360"/>
    </source>
</evidence>
<evidence type="ECO:0000256" key="10">
    <source>
        <dbReference type="SAM" id="SignalP"/>
    </source>
</evidence>
<evidence type="ECO:0000256" key="2">
    <source>
        <dbReference type="ARBA" id="ARBA00022448"/>
    </source>
</evidence>
<dbReference type="InterPro" id="IPR036942">
    <property type="entry name" value="Beta-barrel_TonB_sf"/>
</dbReference>
<reference evidence="13 14" key="1">
    <citation type="submission" date="2020-01" db="EMBL/GenBank/DDBJ databases">
        <title>Genomes of bacteria type strains.</title>
        <authorList>
            <person name="Chen J."/>
            <person name="Zhu S."/>
            <person name="Yang J."/>
        </authorList>
    </citation>
    <scope>NUCLEOTIDE SEQUENCE [LARGE SCALE GENOMIC DNA]</scope>
    <source>
        <strain evidence="13 14">LMG 22958</strain>
    </source>
</reference>
<dbReference type="PANTHER" id="PTHR40980">
    <property type="entry name" value="PLUG DOMAIN-CONTAINING PROTEIN"/>
    <property type="match status" value="1"/>
</dbReference>
<evidence type="ECO:0000313" key="13">
    <source>
        <dbReference type="EMBL" id="NDW22071.1"/>
    </source>
</evidence>
<dbReference type="Proteomes" id="UP000478837">
    <property type="component" value="Unassembled WGS sequence"/>
</dbReference>
<dbReference type="PROSITE" id="PS52016">
    <property type="entry name" value="TONB_DEPENDENT_REC_3"/>
    <property type="match status" value="1"/>
</dbReference>
<dbReference type="Gene3D" id="2.170.130.10">
    <property type="entry name" value="TonB-dependent receptor, plug domain"/>
    <property type="match status" value="1"/>
</dbReference>
<dbReference type="Pfam" id="PF13715">
    <property type="entry name" value="CarbopepD_reg_2"/>
    <property type="match status" value="1"/>
</dbReference>
<evidence type="ECO:0000256" key="5">
    <source>
        <dbReference type="ARBA" id="ARBA00023077"/>
    </source>
</evidence>
<protein>
    <submittedName>
        <fullName evidence="13">TonB-dependent receptor</fullName>
    </submittedName>
</protein>
<dbReference type="InterPro" id="IPR037066">
    <property type="entry name" value="Plug_dom_sf"/>
</dbReference>
<evidence type="ECO:0000256" key="4">
    <source>
        <dbReference type="ARBA" id="ARBA00022692"/>
    </source>
</evidence>
<proteinExistence type="inferred from homology"/>
<dbReference type="NCBIfam" id="TIGR01782">
    <property type="entry name" value="TonB-Xanth-Caul"/>
    <property type="match status" value="1"/>
</dbReference>
<keyword evidence="7 8" id="KW-0998">Cell outer membrane</keyword>
<feature type="signal peptide" evidence="10">
    <location>
        <begin position="1"/>
        <end position="26"/>
    </location>
</feature>
<dbReference type="RefSeq" id="WP_163111941.1">
    <property type="nucleotide sequence ID" value="NZ_JAAAWP010000006.1"/>
</dbReference>
<evidence type="ECO:0000256" key="7">
    <source>
        <dbReference type="ARBA" id="ARBA00023237"/>
    </source>
</evidence>
<feature type="chain" id="PRO_5026770950" evidence="10">
    <location>
        <begin position="27"/>
        <end position="900"/>
    </location>
</feature>
<dbReference type="InterPro" id="IPR000531">
    <property type="entry name" value="Beta-barrel_TonB"/>
</dbReference>
<evidence type="ECO:0000256" key="1">
    <source>
        <dbReference type="ARBA" id="ARBA00004571"/>
    </source>
</evidence>
<evidence type="ECO:0000256" key="3">
    <source>
        <dbReference type="ARBA" id="ARBA00022452"/>
    </source>
</evidence>
<dbReference type="EMBL" id="JAAAWP010000006">
    <property type="protein sequence ID" value="NDW22071.1"/>
    <property type="molecule type" value="Genomic_DNA"/>
</dbReference>
<dbReference type="PANTHER" id="PTHR40980:SF4">
    <property type="entry name" value="TONB-DEPENDENT RECEPTOR-LIKE BETA-BARREL DOMAIN-CONTAINING PROTEIN"/>
    <property type="match status" value="1"/>
</dbReference>
<accession>A0A6L9MW81</accession>
<dbReference type="SUPFAM" id="SSF49452">
    <property type="entry name" value="Starch-binding domain-like"/>
    <property type="match status" value="1"/>
</dbReference>
<dbReference type="InterPro" id="IPR013784">
    <property type="entry name" value="Carb-bd-like_fold"/>
</dbReference>
<dbReference type="AlphaFoldDB" id="A0A6L9MW81"/>
<evidence type="ECO:0000259" key="11">
    <source>
        <dbReference type="Pfam" id="PF00593"/>
    </source>
</evidence>
<dbReference type="Pfam" id="PF00593">
    <property type="entry name" value="TonB_dep_Rec_b-barrel"/>
    <property type="match status" value="1"/>
</dbReference>
<dbReference type="CDD" id="cd01347">
    <property type="entry name" value="ligand_gated_channel"/>
    <property type="match status" value="1"/>
</dbReference>
<gene>
    <name evidence="13" type="ORF">GTW09_11100</name>
</gene>
<dbReference type="InterPro" id="IPR039426">
    <property type="entry name" value="TonB-dep_rcpt-like"/>
</dbReference>
<comment type="subcellular location">
    <subcellularLocation>
        <location evidence="1 8">Cell outer membrane</location>
        <topology evidence="1 8">Multi-pass membrane protein</topology>
    </subcellularLocation>
</comment>
<dbReference type="Gene3D" id="2.40.170.20">
    <property type="entry name" value="TonB-dependent receptor, beta-barrel domain"/>
    <property type="match status" value="1"/>
</dbReference>
<keyword evidence="6 8" id="KW-0472">Membrane</keyword>
<dbReference type="SUPFAM" id="SSF56935">
    <property type="entry name" value="Porins"/>
    <property type="match status" value="1"/>
</dbReference>
<evidence type="ECO:0000313" key="14">
    <source>
        <dbReference type="Proteomes" id="UP000478837"/>
    </source>
</evidence>
<keyword evidence="10" id="KW-0732">Signal</keyword>
<keyword evidence="14" id="KW-1185">Reference proteome</keyword>
<name>A0A6L9MW81_9ALTE</name>
<keyword evidence="4 8" id="KW-0812">Transmembrane</keyword>